<evidence type="ECO:0000313" key="10">
    <source>
        <dbReference type="EMBL" id="HIQ81661.1"/>
    </source>
</evidence>
<comment type="caution">
    <text evidence="10">The sequence shown here is derived from an EMBL/GenBank/DDBJ whole genome shotgun (WGS) entry which is preliminary data.</text>
</comment>
<proteinExistence type="inferred from homology"/>
<keyword evidence="4 7" id="KW-0812">Transmembrane</keyword>
<dbReference type="PANTHER" id="PTHR43840:SF15">
    <property type="entry name" value="MITOCHONDRIAL METAL TRANSPORTER 1-RELATED"/>
    <property type="match status" value="1"/>
</dbReference>
<sequence>MIRFFARILMDKPEDYGNPAVRRIYGMLCGAVGIALNVLLFAAKYMAGILSNSIAITADAFNNLSDAGSSVITLLGFKIAGRKADSEHPFGHGQAEYVAGLIVAIVIIFMGFDLAKTSVEKMFAPEPVEFSLVSTAILGASILVKLYMWFYNRRISGKIDSPAMRATATDSLSDACATLAVLISTLVAHFTGVNIDAYAGALVALMILWGGYNAARDTISPLLGRAPDPALVRRIRAIVREYKEVIGIHDLIVHEYGAGNLMVSLHAEVPADGDLNELHDVIDVIEQRLKSELNCHAVIHMDPLATNDSLVGETRQKVQDAIRAELNAPVTIHDF</sequence>
<evidence type="ECO:0000256" key="3">
    <source>
        <dbReference type="ARBA" id="ARBA00022448"/>
    </source>
</evidence>
<feature type="transmembrane region" description="Helical" evidence="7">
    <location>
        <begin position="197"/>
        <end position="215"/>
    </location>
</feature>
<protein>
    <submittedName>
        <fullName evidence="10">Cation transporter</fullName>
    </submittedName>
</protein>
<evidence type="ECO:0000259" key="8">
    <source>
        <dbReference type="Pfam" id="PF01545"/>
    </source>
</evidence>
<dbReference type="PANTHER" id="PTHR43840">
    <property type="entry name" value="MITOCHONDRIAL METAL TRANSPORTER 1-RELATED"/>
    <property type="match status" value="1"/>
</dbReference>
<feature type="transmembrane region" description="Helical" evidence="7">
    <location>
        <begin position="95"/>
        <end position="112"/>
    </location>
</feature>
<evidence type="ECO:0000256" key="1">
    <source>
        <dbReference type="ARBA" id="ARBA00004141"/>
    </source>
</evidence>
<feature type="transmembrane region" description="Helical" evidence="7">
    <location>
        <begin position="132"/>
        <end position="151"/>
    </location>
</feature>
<dbReference type="Gene3D" id="3.30.70.1350">
    <property type="entry name" value="Cation efflux protein, cytoplasmic domain"/>
    <property type="match status" value="1"/>
</dbReference>
<dbReference type="Proteomes" id="UP000824260">
    <property type="component" value="Unassembled WGS sequence"/>
</dbReference>
<comment type="similarity">
    <text evidence="2">Belongs to the cation diffusion facilitator (CDF) transporter (TC 2.A.4) family.</text>
</comment>
<dbReference type="Pfam" id="PF01545">
    <property type="entry name" value="Cation_efflux"/>
    <property type="match status" value="1"/>
</dbReference>
<organism evidence="10 11">
    <name type="scientific">Candidatus Pullichristensenella stercorigallinarum</name>
    <dbReference type="NCBI Taxonomy" id="2840909"/>
    <lineage>
        <taxon>Bacteria</taxon>
        <taxon>Bacillati</taxon>
        <taxon>Bacillota</taxon>
        <taxon>Clostridia</taxon>
        <taxon>Candidatus Pullichristensenella</taxon>
    </lineage>
</organism>
<feature type="non-terminal residue" evidence="10">
    <location>
        <position position="335"/>
    </location>
</feature>
<gene>
    <name evidence="10" type="ORF">IAA52_01010</name>
</gene>
<dbReference type="GO" id="GO:0016020">
    <property type="term" value="C:membrane"/>
    <property type="evidence" value="ECO:0007669"/>
    <property type="project" value="UniProtKB-SubCell"/>
</dbReference>
<dbReference type="SUPFAM" id="SSF161111">
    <property type="entry name" value="Cation efflux protein transmembrane domain-like"/>
    <property type="match status" value="1"/>
</dbReference>
<name>A0A9D0ZLK5_9FIRM</name>
<dbReference type="AlphaFoldDB" id="A0A9D0ZLK5"/>
<feature type="transmembrane region" description="Helical" evidence="7">
    <location>
        <begin position="24"/>
        <end position="43"/>
    </location>
</feature>
<dbReference type="InterPro" id="IPR002524">
    <property type="entry name" value="Cation_efflux"/>
</dbReference>
<evidence type="ECO:0000256" key="4">
    <source>
        <dbReference type="ARBA" id="ARBA00022692"/>
    </source>
</evidence>
<keyword evidence="3" id="KW-0813">Transport</keyword>
<evidence type="ECO:0000256" key="5">
    <source>
        <dbReference type="ARBA" id="ARBA00022989"/>
    </source>
</evidence>
<dbReference type="FunFam" id="1.20.1510.10:FF:000006">
    <property type="entry name" value="Divalent cation efflux transporter"/>
    <property type="match status" value="1"/>
</dbReference>
<dbReference type="InterPro" id="IPR036837">
    <property type="entry name" value="Cation_efflux_CTD_sf"/>
</dbReference>
<dbReference type="Gene3D" id="1.20.1510.10">
    <property type="entry name" value="Cation efflux protein transmembrane domain"/>
    <property type="match status" value="1"/>
</dbReference>
<keyword evidence="6 7" id="KW-0472">Membrane</keyword>
<dbReference type="GO" id="GO:0008324">
    <property type="term" value="F:monoatomic cation transmembrane transporter activity"/>
    <property type="evidence" value="ECO:0007669"/>
    <property type="project" value="InterPro"/>
</dbReference>
<dbReference type="EMBL" id="DVFZ01000012">
    <property type="protein sequence ID" value="HIQ81661.1"/>
    <property type="molecule type" value="Genomic_DNA"/>
</dbReference>
<dbReference type="NCBIfam" id="TIGR01297">
    <property type="entry name" value="CDF"/>
    <property type="match status" value="1"/>
</dbReference>
<accession>A0A9D0ZLK5</accession>
<reference evidence="10" key="2">
    <citation type="journal article" date="2021" name="PeerJ">
        <title>Extensive microbial diversity within the chicken gut microbiome revealed by metagenomics and culture.</title>
        <authorList>
            <person name="Gilroy R."/>
            <person name="Ravi A."/>
            <person name="Getino M."/>
            <person name="Pursley I."/>
            <person name="Horton D.L."/>
            <person name="Alikhan N.F."/>
            <person name="Baker D."/>
            <person name="Gharbi K."/>
            <person name="Hall N."/>
            <person name="Watson M."/>
            <person name="Adriaenssens E.M."/>
            <person name="Foster-Nyarko E."/>
            <person name="Jarju S."/>
            <person name="Secka A."/>
            <person name="Antonio M."/>
            <person name="Oren A."/>
            <person name="Chaudhuri R.R."/>
            <person name="La Ragione R."/>
            <person name="Hildebrand F."/>
            <person name="Pallen M.J."/>
        </authorList>
    </citation>
    <scope>NUCLEOTIDE SEQUENCE</scope>
    <source>
        <strain evidence="10">ChiSjej6B24-2974</strain>
    </source>
</reference>
<dbReference type="Pfam" id="PF16916">
    <property type="entry name" value="ZT_dimer"/>
    <property type="match status" value="1"/>
</dbReference>
<dbReference type="InterPro" id="IPR027470">
    <property type="entry name" value="Cation_efflux_CTD"/>
</dbReference>
<evidence type="ECO:0000256" key="6">
    <source>
        <dbReference type="ARBA" id="ARBA00023136"/>
    </source>
</evidence>
<feature type="domain" description="Cation efflux protein transmembrane" evidence="8">
    <location>
        <begin position="32"/>
        <end position="223"/>
    </location>
</feature>
<dbReference type="SUPFAM" id="SSF160240">
    <property type="entry name" value="Cation efflux protein cytoplasmic domain-like"/>
    <property type="match status" value="1"/>
</dbReference>
<dbReference type="InterPro" id="IPR058533">
    <property type="entry name" value="Cation_efflux_TM"/>
</dbReference>
<evidence type="ECO:0000256" key="7">
    <source>
        <dbReference type="SAM" id="Phobius"/>
    </source>
</evidence>
<comment type="subcellular location">
    <subcellularLocation>
        <location evidence="1">Membrane</location>
        <topology evidence="1">Multi-pass membrane protein</topology>
    </subcellularLocation>
</comment>
<reference evidence="10" key="1">
    <citation type="submission" date="2020-10" db="EMBL/GenBank/DDBJ databases">
        <authorList>
            <person name="Gilroy R."/>
        </authorList>
    </citation>
    <scope>NUCLEOTIDE SEQUENCE</scope>
    <source>
        <strain evidence="10">ChiSjej6B24-2974</strain>
    </source>
</reference>
<feature type="domain" description="Cation efflux protein cytoplasmic" evidence="9">
    <location>
        <begin position="227"/>
        <end position="303"/>
    </location>
</feature>
<evidence type="ECO:0000313" key="11">
    <source>
        <dbReference type="Proteomes" id="UP000824260"/>
    </source>
</evidence>
<evidence type="ECO:0000259" key="9">
    <source>
        <dbReference type="Pfam" id="PF16916"/>
    </source>
</evidence>
<evidence type="ECO:0000256" key="2">
    <source>
        <dbReference type="ARBA" id="ARBA00008114"/>
    </source>
</evidence>
<dbReference type="InterPro" id="IPR027469">
    <property type="entry name" value="Cation_efflux_TMD_sf"/>
</dbReference>
<keyword evidence="5 7" id="KW-1133">Transmembrane helix</keyword>
<dbReference type="InterPro" id="IPR050291">
    <property type="entry name" value="CDF_Transporter"/>
</dbReference>